<dbReference type="Proteomes" id="UP001293593">
    <property type="component" value="Unassembled WGS sequence"/>
</dbReference>
<feature type="region of interest" description="Disordered" evidence="5">
    <location>
        <begin position="337"/>
        <end position="356"/>
    </location>
</feature>
<reference evidence="7" key="1">
    <citation type="submission" date="2023-10" db="EMBL/GenBank/DDBJ databases">
        <title>Chromosome-level genome of the transformable northern wattle, Acacia crassicarpa.</title>
        <authorList>
            <person name="Massaro I."/>
            <person name="Sinha N.R."/>
            <person name="Poethig S."/>
            <person name="Leichty A.R."/>
        </authorList>
    </citation>
    <scope>NUCLEOTIDE SEQUENCE</scope>
    <source>
        <strain evidence="7">Acra3RX</strain>
        <tissue evidence="7">Leaf</tissue>
    </source>
</reference>
<dbReference type="SMART" id="SM00353">
    <property type="entry name" value="HLH"/>
    <property type="match status" value="1"/>
</dbReference>
<dbReference type="SUPFAM" id="SSF47459">
    <property type="entry name" value="HLH, helix-loop-helix DNA-binding domain"/>
    <property type="match status" value="1"/>
</dbReference>
<dbReference type="PANTHER" id="PTHR46834:SF1">
    <property type="entry name" value="TRANSCRIPTION FACTOR BHLH10"/>
    <property type="match status" value="1"/>
</dbReference>
<proteinExistence type="predicted"/>
<dbReference type="PANTHER" id="PTHR46834">
    <property type="entry name" value="TRANSCRIPTION FACTOR BHLH91"/>
    <property type="match status" value="1"/>
</dbReference>
<accession>A0AAE1MJ46</accession>
<feature type="domain" description="BHLH" evidence="6">
    <location>
        <begin position="267"/>
        <end position="316"/>
    </location>
</feature>
<dbReference type="GO" id="GO:0006355">
    <property type="term" value="P:regulation of DNA-templated transcription"/>
    <property type="evidence" value="ECO:0007669"/>
    <property type="project" value="InterPro"/>
</dbReference>
<evidence type="ECO:0000256" key="3">
    <source>
        <dbReference type="ARBA" id="ARBA00023163"/>
    </source>
</evidence>
<keyword evidence="2" id="KW-0805">Transcription regulation</keyword>
<gene>
    <name evidence="7" type="ORF">QN277_029100</name>
</gene>
<dbReference type="EMBL" id="JAWXYG010000009">
    <property type="protein sequence ID" value="KAK4263723.1"/>
    <property type="molecule type" value="Genomic_DNA"/>
</dbReference>
<dbReference type="Gene3D" id="4.10.280.10">
    <property type="entry name" value="Helix-loop-helix DNA-binding domain"/>
    <property type="match status" value="1"/>
</dbReference>
<sequence length="483" mass="53757">MYELETTAGFSVETESFLSEDCFSQIGSSSVASHTHNPNFAENVGLSLETSTFSSQDTMIPNIDASSLIEPTPYGNDSIVNSNLVDEVNRLGSNQLAIPFDQSKSDTSLNFNHQNYHHQLQNQPHPYPVTSDLNHCNFLYSLPSSSSISSLVNSATQKNNFELQMDHSGSGHPTLGLLESKNVSSSVLLQDPFSGANREWFQSVSVGNDILMMFGGDDDDDKEGGSGVISYLDAGRGREFGDSNNDFLKFSHDLAPNGRSKGIGRGAKRVRQVTIEKKRRVDFTSKFDALKELIPNPTKNDRASLLCGAIEYIQELRRSVHDLTLLVNKKRSLGRERTKRHKIEDDEEEEPLGDMESCNNNLKPVISEADLHHHHQLLPINRCMIRSTSWLQKKSEDTEVDVRIVENDVTIKLVQRKNTNCLLYASKALDELELDLQHVAGGHIGDFCSFLFNSKIYEGSSVCASVIANKLIEVMESSLKECH</sequence>
<evidence type="ECO:0000256" key="5">
    <source>
        <dbReference type="SAM" id="MobiDB-lite"/>
    </source>
</evidence>
<evidence type="ECO:0000259" key="6">
    <source>
        <dbReference type="PROSITE" id="PS50888"/>
    </source>
</evidence>
<evidence type="ECO:0000313" key="8">
    <source>
        <dbReference type="Proteomes" id="UP001293593"/>
    </source>
</evidence>
<keyword evidence="4" id="KW-0539">Nucleus</keyword>
<dbReference type="PROSITE" id="PS50888">
    <property type="entry name" value="BHLH"/>
    <property type="match status" value="1"/>
</dbReference>
<name>A0AAE1MJ46_9FABA</name>
<comment type="caution">
    <text evidence="7">The sequence shown here is derived from an EMBL/GenBank/DDBJ whole genome shotgun (WGS) entry which is preliminary data.</text>
</comment>
<keyword evidence="3" id="KW-0804">Transcription</keyword>
<dbReference type="InterPro" id="IPR045895">
    <property type="entry name" value="bHLH91-like"/>
</dbReference>
<protein>
    <recommendedName>
        <fullName evidence="6">BHLH domain-containing protein</fullName>
    </recommendedName>
</protein>
<dbReference type="GO" id="GO:0048658">
    <property type="term" value="P:anther wall tapetum development"/>
    <property type="evidence" value="ECO:0007669"/>
    <property type="project" value="InterPro"/>
</dbReference>
<dbReference type="GO" id="GO:0046983">
    <property type="term" value="F:protein dimerization activity"/>
    <property type="evidence" value="ECO:0007669"/>
    <property type="project" value="InterPro"/>
</dbReference>
<comment type="subcellular location">
    <subcellularLocation>
        <location evidence="1">Nucleus</location>
    </subcellularLocation>
</comment>
<keyword evidence="8" id="KW-1185">Reference proteome</keyword>
<dbReference type="AlphaFoldDB" id="A0AAE1MJ46"/>
<dbReference type="Pfam" id="PF00010">
    <property type="entry name" value="HLH"/>
    <property type="match status" value="1"/>
</dbReference>
<evidence type="ECO:0000256" key="4">
    <source>
        <dbReference type="ARBA" id="ARBA00023242"/>
    </source>
</evidence>
<organism evidence="7 8">
    <name type="scientific">Acacia crassicarpa</name>
    <name type="common">northern wattle</name>
    <dbReference type="NCBI Taxonomy" id="499986"/>
    <lineage>
        <taxon>Eukaryota</taxon>
        <taxon>Viridiplantae</taxon>
        <taxon>Streptophyta</taxon>
        <taxon>Embryophyta</taxon>
        <taxon>Tracheophyta</taxon>
        <taxon>Spermatophyta</taxon>
        <taxon>Magnoliopsida</taxon>
        <taxon>eudicotyledons</taxon>
        <taxon>Gunneridae</taxon>
        <taxon>Pentapetalae</taxon>
        <taxon>rosids</taxon>
        <taxon>fabids</taxon>
        <taxon>Fabales</taxon>
        <taxon>Fabaceae</taxon>
        <taxon>Caesalpinioideae</taxon>
        <taxon>mimosoid clade</taxon>
        <taxon>Acacieae</taxon>
        <taxon>Acacia</taxon>
    </lineage>
</organism>
<dbReference type="InterPro" id="IPR036638">
    <property type="entry name" value="HLH_DNA-bd_sf"/>
</dbReference>
<evidence type="ECO:0000256" key="2">
    <source>
        <dbReference type="ARBA" id="ARBA00023015"/>
    </source>
</evidence>
<evidence type="ECO:0000256" key="1">
    <source>
        <dbReference type="ARBA" id="ARBA00004123"/>
    </source>
</evidence>
<dbReference type="InterPro" id="IPR011598">
    <property type="entry name" value="bHLH_dom"/>
</dbReference>
<evidence type="ECO:0000313" key="7">
    <source>
        <dbReference type="EMBL" id="KAK4263723.1"/>
    </source>
</evidence>
<dbReference type="GO" id="GO:0005634">
    <property type="term" value="C:nucleus"/>
    <property type="evidence" value="ECO:0007669"/>
    <property type="project" value="UniProtKB-SubCell"/>
</dbReference>